<feature type="non-terminal residue" evidence="1">
    <location>
        <position position="1"/>
    </location>
</feature>
<dbReference type="OrthoDB" id="10493080at2759"/>
<organism evidence="1 2">
    <name type="scientific">Racocetra fulgida</name>
    <dbReference type="NCBI Taxonomy" id="60492"/>
    <lineage>
        <taxon>Eukaryota</taxon>
        <taxon>Fungi</taxon>
        <taxon>Fungi incertae sedis</taxon>
        <taxon>Mucoromycota</taxon>
        <taxon>Glomeromycotina</taxon>
        <taxon>Glomeromycetes</taxon>
        <taxon>Diversisporales</taxon>
        <taxon>Gigasporaceae</taxon>
        <taxon>Racocetra</taxon>
    </lineage>
</organism>
<sequence>LLDLLILRNKNHEVLSQNSSVSAPSQERNQDDITDLFKKLAGFNYCTSVTYKMQFGPFENDTIDYPGFDNFGKKLQQYFAIRDE</sequence>
<accession>A0A9N9KE52</accession>
<protein>
    <submittedName>
        <fullName evidence="1">5912_t:CDS:1</fullName>
    </submittedName>
</protein>
<feature type="non-terminal residue" evidence="1">
    <location>
        <position position="84"/>
    </location>
</feature>
<dbReference type="Proteomes" id="UP000789396">
    <property type="component" value="Unassembled WGS sequence"/>
</dbReference>
<dbReference type="EMBL" id="CAJVPZ010100137">
    <property type="protein sequence ID" value="CAG8821170.1"/>
    <property type="molecule type" value="Genomic_DNA"/>
</dbReference>
<proteinExistence type="predicted"/>
<evidence type="ECO:0000313" key="1">
    <source>
        <dbReference type="EMBL" id="CAG8821170.1"/>
    </source>
</evidence>
<comment type="caution">
    <text evidence="1">The sequence shown here is derived from an EMBL/GenBank/DDBJ whole genome shotgun (WGS) entry which is preliminary data.</text>
</comment>
<gene>
    <name evidence="1" type="ORF">RFULGI_LOCUS19659</name>
</gene>
<name>A0A9N9KE52_9GLOM</name>
<dbReference type="AlphaFoldDB" id="A0A9N9KE52"/>
<keyword evidence="2" id="KW-1185">Reference proteome</keyword>
<reference evidence="1" key="1">
    <citation type="submission" date="2021-06" db="EMBL/GenBank/DDBJ databases">
        <authorList>
            <person name="Kallberg Y."/>
            <person name="Tangrot J."/>
            <person name="Rosling A."/>
        </authorList>
    </citation>
    <scope>NUCLEOTIDE SEQUENCE</scope>
    <source>
        <strain evidence="1">IN212</strain>
    </source>
</reference>
<evidence type="ECO:0000313" key="2">
    <source>
        <dbReference type="Proteomes" id="UP000789396"/>
    </source>
</evidence>